<dbReference type="OMA" id="MEILITE"/>
<dbReference type="AlphaFoldDB" id="A0A067QU43"/>
<protein>
    <recommendedName>
        <fullName evidence="10">mRNA export factor GLE1</fullName>
    </recommendedName>
    <alternativeName>
        <fullName evidence="12">GLE1 RNA export mediator</fullName>
    </alternativeName>
    <alternativeName>
        <fullName evidence="11">Nucleoporin GLE1</fullName>
    </alternativeName>
</protein>
<comment type="similarity">
    <text evidence="2">Belongs to the GLE1 family.</text>
</comment>
<evidence type="ECO:0000313" key="14">
    <source>
        <dbReference type="Proteomes" id="UP000027135"/>
    </source>
</evidence>
<evidence type="ECO:0000256" key="12">
    <source>
        <dbReference type="ARBA" id="ARBA00030897"/>
    </source>
</evidence>
<dbReference type="Proteomes" id="UP000027135">
    <property type="component" value="Unassembled WGS sequence"/>
</dbReference>
<dbReference type="PANTHER" id="PTHR12960">
    <property type="entry name" value="GLE-1-RELATED"/>
    <property type="match status" value="1"/>
</dbReference>
<evidence type="ECO:0000256" key="8">
    <source>
        <dbReference type="ARBA" id="ARBA00023242"/>
    </source>
</evidence>
<accession>A0A067QU43</accession>
<evidence type="ECO:0000313" key="13">
    <source>
        <dbReference type="EMBL" id="KDR13362.1"/>
    </source>
</evidence>
<name>A0A067QU43_ZOONE</name>
<dbReference type="GO" id="GO:0015031">
    <property type="term" value="P:protein transport"/>
    <property type="evidence" value="ECO:0007669"/>
    <property type="project" value="UniProtKB-KW"/>
</dbReference>
<dbReference type="InterPro" id="IPR038506">
    <property type="entry name" value="GLE1-like_sf"/>
</dbReference>
<evidence type="ECO:0000256" key="11">
    <source>
        <dbReference type="ARBA" id="ARBA00029983"/>
    </source>
</evidence>
<dbReference type="InterPro" id="IPR012476">
    <property type="entry name" value="GLE1"/>
</dbReference>
<dbReference type="eggNOG" id="KOG2412">
    <property type="taxonomic scope" value="Eukaryota"/>
</dbReference>
<gene>
    <name evidence="13" type="ORF">L798_12585</name>
</gene>
<comment type="function">
    <text evidence="9">Required for the export of mRNAs containing poly(A) tails from the nucleus into the cytoplasm. May be involved in the terminal step of the mRNA transport through the nuclear pore complex (NPC).</text>
</comment>
<evidence type="ECO:0000256" key="7">
    <source>
        <dbReference type="ARBA" id="ARBA00023132"/>
    </source>
</evidence>
<keyword evidence="14" id="KW-1185">Reference proteome</keyword>
<reference evidence="13 14" key="1">
    <citation type="journal article" date="2014" name="Nat. Commun.">
        <title>Molecular traces of alternative social organization in a termite genome.</title>
        <authorList>
            <person name="Terrapon N."/>
            <person name="Li C."/>
            <person name="Robertson H.M."/>
            <person name="Ji L."/>
            <person name="Meng X."/>
            <person name="Booth W."/>
            <person name="Chen Z."/>
            <person name="Childers C.P."/>
            <person name="Glastad K.M."/>
            <person name="Gokhale K."/>
            <person name="Gowin J."/>
            <person name="Gronenberg W."/>
            <person name="Hermansen R.A."/>
            <person name="Hu H."/>
            <person name="Hunt B.G."/>
            <person name="Huylmans A.K."/>
            <person name="Khalil S.M."/>
            <person name="Mitchell R.D."/>
            <person name="Munoz-Torres M.C."/>
            <person name="Mustard J.A."/>
            <person name="Pan H."/>
            <person name="Reese J.T."/>
            <person name="Scharf M.E."/>
            <person name="Sun F."/>
            <person name="Vogel H."/>
            <person name="Xiao J."/>
            <person name="Yang W."/>
            <person name="Yang Z."/>
            <person name="Yang Z."/>
            <person name="Zhou J."/>
            <person name="Zhu J."/>
            <person name="Brent C.S."/>
            <person name="Elsik C.G."/>
            <person name="Goodisman M.A."/>
            <person name="Liberles D.A."/>
            <person name="Roe R.M."/>
            <person name="Vargo E.L."/>
            <person name="Vilcinskas A."/>
            <person name="Wang J."/>
            <person name="Bornberg-Bauer E."/>
            <person name="Korb J."/>
            <person name="Zhang G."/>
            <person name="Liebig J."/>
        </authorList>
    </citation>
    <scope>NUCLEOTIDE SEQUENCE [LARGE SCALE GENOMIC DNA]</scope>
    <source>
        <tissue evidence="13">Whole organism</tissue>
    </source>
</reference>
<evidence type="ECO:0000256" key="3">
    <source>
        <dbReference type="ARBA" id="ARBA00022448"/>
    </source>
</evidence>
<keyword evidence="6" id="KW-0811">Translocation</keyword>
<dbReference type="Gene3D" id="1.25.40.510">
    <property type="entry name" value="GLE1-like"/>
    <property type="match status" value="1"/>
</dbReference>
<dbReference type="InParanoid" id="A0A067QU43"/>
<evidence type="ECO:0000256" key="10">
    <source>
        <dbReference type="ARBA" id="ARBA00026227"/>
    </source>
</evidence>
<evidence type="ECO:0000256" key="9">
    <source>
        <dbReference type="ARBA" id="ARBA00024680"/>
    </source>
</evidence>
<keyword evidence="7" id="KW-0906">Nuclear pore complex</keyword>
<dbReference type="GO" id="GO:0005543">
    <property type="term" value="F:phospholipid binding"/>
    <property type="evidence" value="ECO:0007669"/>
    <property type="project" value="TreeGrafter"/>
</dbReference>
<dbReference type="EMBL" id="KK852949">
    <property type="protein sequence ID" value="KDR13362.1"/>
    <property type="molecule type" value="Genomic_DNA"/>
</dbReference>
<dbReference type="GO" id="GO:0005737">
    <property type="term" value="C:cytoplasm"/>
    <property type="evidence" value="ECO:0007669"/>
    <property type="project" value="TreeGrafter"/>
</dbReference>
<keyword evidence="4" id="KW-0509">mRNA transport</keyword>
<comment type="subcellular location">
    <subcellularLocation>
        <location evidence="1">Nucleus</location>
        <location evidence="1">Nuclear pore complex</location>
    </subcellularLocation>
</comment>
<keyword evidence="3" id="KW-0813">Transport</keyword>
<organism evidence="13 14">
    <name type="scientific">Zootermopsis nevadensis</name>
    <name type="common">Dampwood termite</name>
    <dbReference type="NCBI Taxonomy" id="136037"/>
    <lineage>
        <taxon>Eukaryota</taxon>
        <taxon>Metazoa</taxon>
        <taxon>Ecdysozoa</taxon>
        <taxon>Arthropoda</taxon>
        <taxon>Hexapoda</taxon>
        <taxon>Insecta</taxon>
        <taxon>Pterygota</taxon>
        <taxon>Neoptera</taxon>
        <taxon>Polyneoptera</taxon>
        <taxon>Dictyoptera</taxon>
        <taxon>Blattodea</taxon>
        <taxon>Blattoidea</taxon>
        <taxon>Termitoidae</taxon>
        <taxon>Termopsidae</taxon>
        <taxon>Zootermopsis</taxon>
    </lineage>
</organism>
<evidence type="ECO:0000256" key="4">
    <source>
        <dbReference type="ARBA" id="ARBA00022816"/>
    </source>
</evidence>
<dbReference type="PANTHER" id="PTHR12960:SF0">
    <property type="entry name" value="MRNA EXPORT FACTOR GLE1"/>
    <property type="match status" value="1"/>
</dbReference>
<dbReference type="GO" id="GO:0031369">
    <property type="term" value="F:translation initiation factor binding"/>
    <property type="evidence" value="ECO:0007669"/>
    <property type="project" value="TreeGrafter"/>
</dbReference>
<keyword evidence="5" id="KW-0653">Protein transport</keyword>
<evidence type="ECO:0000256" key="1">
    <source>
        <dbReference type="ARBA" id="ARBA00004567"/>
    </source>
</evidence>
<evidence type="ECO:0000256" key="2">
    <source>
        <dbReference type="ARBA" id="ARBA00011056"/>
    </source>
</evidence>
<dbReference type="GO" id="GO:0044614">
    <property type="term" value="C:nuclear pore cytoplasmic filaments"/>
    <property type="evidence" value="ECO:0007669"/>
    <property type="project" value="TreeGrafter"/>
</dbReference>
<sequence>MQGKYTVSSKPEAAFAIAAVIEALWADFPDFGELILGHFYRECPYLVPIFMPQVEGQSNEDYYRLLGYHYNENGELEEQDKFLKRMSGIMRLYTAVLVTRPCRYQQNKSHPHGLKHAWHWIAHMLNMDPRPDISATLLYDFLEVAGNAMYYYYGRQFQKLLDLICKEYFPRIEKVTPSVSSGPVCRLQALLQKILKQGHIPPPAGLLPSNFW</sequence>
<proteinExistence type="inferred from homology"/>
<dbReference type="STRING" id="136037.A0A067QU43"/>
<keyword evidence="8" id="KW-0539">Nucleus</keyword>
<dbReference type="Pfam" id="PF07817">
    <property type="entry name" value="GLE1"/>
    <property type="match status" value="1"/>
</dbReference>
<dbReference type="GO" id="GO:0016973">
    <property type="term" value="P:poly(A)+ mRNA export from nucleus"/>
    <property type="evidence" value="ECO:0007669"/>
    <property type="project" value="InterPro"/>
</dbReference>
<evidence type="ECO:0000256" key="6">
    <source>
        <dbReference type="ARBA" id="ARBA00023010"/>
    </source>
</evidence>
<evidence type="ECO:0000256" key="5">
    <source>
        <dbReference type="ARBA" id="ARBA00022927"/>
    </source>
</evidence>
<dbReference type="GO" id="GO:0000822">
    <property type="term" value="F:inositol hexakisphosphate binding"/>
    <property type="evidence" value="ECO:0007669"/>
    <property type="project" value="TreeGrafter"/>
</dbReference>